<dbReference type="EMBL" id="CP017150">
    <property type="protein sequence ID" value="AOP54604.1"/>
    <property type="molecule type" value="Genomic_DNA"/>
</dbReference>
<dbReference type="AlphaFoldDB" id="A0A1D7W6K2"/>
<feature type="region of interest" description="Disordered" evidence="1">
    <location>
        <begin position="1"/>
        <end position="26"/>
    </location>
</feature>
<dbReference type="PATRIC" id="fig|1703.10.peg.2999"/>
<dbReference type="InterPro" id="IPR027417">
    <property type="entry name" value="P-loop_NTPase"/>
</dbReference>
<evidence type="ECO:0000313" key="3">
    <source>
        <dbReference type="EMBL" id="AOP54604.1"/>
    </source>
</evidence>
<evidence type="ECO:0000259" key="2">
    <source>
        <dbReference type="Pfam" id="PF12307"/>
    </source>
</evidence>
<gene>
    <name evidence="3" type="ORF">BLSMQ_2898</name>
</gene>
<proteinExistence type="predicted"/>
<dbReference type="Proteomes" id="UP000094793">
    <property type="component" value="Chromosome"/>
</dbReference>
<sequence length="438" mass="47503">MSMSSFDGSDASDGFDGSNGTPSGTVANRVREHLSRYLSPASDEDLDVLTLWAMHTHLPQALYTTPRLLITSPMPGSGKTTVLEHLERLAPHATPMSSVSSSALIPRLIAATPTVLLIDEAEKALSPNKPGIEDVLGVLNSGYKVGGTRPVLVPSKEDGWVAHSLPTFAPVAMAGNAPDLPEDTMQRAITVTMFPAAEGDVEESDWEIIEPDTKDLGLSIAEWAEAVRDEVRGTRPPVPKGCTGRVRERWFPLKRVAVFAGGDWADRVDRMIINDLDQMERDQEEGLTTVKPHLQLIRDLHQVYVDYDRTFVSTAEIVSALIVDRPGMWSSASTFGKDLTAQRMGRMLVKNFSIRSTKDGQGVRGYYVGNFGRAWRAVGLSAPAGRLDETPSIEPSRPSEPSKPSNKVAACSICGERLISVNGSTTHPNCETQEAQAS</sequence>
<evidence type="ECO:0000313" key="4">
    <source>
        <dbReference type="Proteomes" id="UP000094793"/>
    </source>
</evidence>
<dbReference type="Pfam" id="PF12307">
    <property type="entry name" value="DUF3631"/>
    <property type="match status" value="1"/>
</dbReference>
<dbReference type="OrthoDB" id="3261135at2"/>
<feature type="region of interest" description="Disordered" evidence="1">
    <location>
        <begin position="386"/>
        <end position="407"/>
    </location>
</feature>
<evidence type="ECO:0000256" key="1">
    <source>
        <dbReference type="SAM" id="MobiDB-lite"/>
    </source>
</evidence>
<dbReference type="InterPro" id="IPR022081">
    <property type="entry name" value="DUF3631"/>
</dbReference>
<dbReference type="KEGG" id="blin:BLSMQ_2898"/>
<name>A0A1D7W6K2_BREAU</name>
<feature type="compositionally biased region" description="Low complexity" evidence="1">
    <location>
        <begin position="1"/>
        <end position="20"/>
    </location>
</feature>
<dbReference type="SUPFAM" id="SSF52540">
    <property type="entry name" value="P-loop containing nucleoside triphosphate hydrolases"/>
    <property type="match status" value="1"/>
</dbReference>
<protein>
    <submittedName>
        <fullName evidence="3">Mobile element protein</fullName>
    </submittedName>
</protein>
<organism evidence="3 4">
    <name type="scientific">Brevibacterium aurantiacum</name>
    <dbReference type="NCBI Taxonomy" id="273384"/>
    <lineage>
        <taxon>Bacteria</taxon>
        <taxon>Bacillati</taxon>
        <taxon>Actinomycetota</taxon>
        <taxon>Actinomycetes</taxon>
        <taxon>Micrococcales</taxon>
        <taxon>Brevibacteriaceae</taxon>
        <taxon>Brevibacterium</taxon>
    </lineage>
</organism>
<accession>A0A1D7W6K2</accession>
<feature type="domain" description="DUF3631" evidence="2">
    <location>
        <begin position="207"/>
        <end position="376"/>
    </location>
</feature>
<reference evidence="4" key="1">
    <citation type="submission" date="2016-09" db="EMBL/GenBank/DDBJ databases">
        <title>Complete Genome Sequence of Brevibacterium linens SMQ-1335.</title>
        <authorList>
            <person name="de Melo A.G."/>
            <person name="Labrie S.J."/>
            <person name="Dumaresq J."/>
            <person name="Roberts R.J."/>
            <person name="Tremblay D.M."/>
            <person name="Moineau S."/>
        </authorList>
    </citation>
    <scope>NUCLEOTIDE SEQUENCE [LARGE SCALE GENOMIC DNA]</scope>
    <source>
        <strain evidence="4">SMQ-1335</strain>
    </source>
</reference>